<dbReference type="Proteomes" id="UP000050863">
    <property type="component" value="Unassembled WGS sequence"/>
</dbReference>
<feature type="chain" id="PRO_5006442064" evidence="1">
    <location>
        <begin position="24"/>
        <end position="217"/>
    </location>
</feature>
<sequence length="217" mass="23733">MPGLLPRLLLVALTLFLSLAAEAQTLTQRPVSQGAVTPAKMTERLEKAALRTKEQAPKGAARGSSVDFCWPASAEEYRAIGKYVLVLISVVTQDAAELPLRRVYVTVNGEQTELVKLSSQRSDVSRKSTTYSILGPFREDGFYVAPAGLMVSDGYLQADFAVRRTGFNLYKLPGTPPDFVKADNNPMPARDATPDMPALKALLKREYQGFELPASLR</sequence>
<dbReference type="EMBL" id="LLXZ01000222">
    <property type="protein sequence ID" value="KRQ93901.1"/>
    <property type="molecule type" value="Genomic_DNA"/>
</dbReference>
<comment type="caution">
    <text evidence="2">The sequence shown here is derived from an EMBL/GenBank/DDBJ whole genome shotgun (WGS) entry which is preliminary data.</text>
</comment>
<protein>
    <submittedName>
        <fullName evidence="2">Uncharacterized protein</fullName>
    </submittedName>
</protein>
<accession>A0A0R3KGT8</accession>
<feature type="signal peptide" evidence="1">
    <location>
        <begin position="1"/>
        <end position="23"/>
    </location>
</feature>
<name>A0A0R3KGT8_9BRAD</name>
<dbReference type="AlphaFoldDB" id="A0A0R3KGT8"/>
<evidence type="ECO:0000313" key="3">
    <source>
        <dbReference type="Proteomes" id="UP000050863"/>
    </source>
</evidence>
<dbReference type="OrthoDB" id="8221541at2"/>
<keyword evidence="3" id="KW-1185">Reference proteome</keyword>
<dbReference type="RefSeq" id="WP_057840640.1">
    <property type="nucleotide sequence ID" value="NZ_LLXZ01000222.1"/>
</dbReference>
<gene>
    <name evidence="2" type="ORF">CQ12_30880</name>
</gene>
<reference evidence="2 3" key="1">
    <citation type="submission" date="2014-03" db="EMBL/GenBank/DDBJ databases">
        <title>Bradyrhizobium valentinum sp. nov., isolated from effective nodules of Lupinus mariae-josephae, a lupine endemic of basic-lime soils in Eastern Spain.</title>
        <authorList>
            <person name="Duran D."/>
            <person name="Rey L."/>
            <person name="Navarro A."/>
            <person name="Busquets A."/>
            <person name="Imperial J."/>
            <person name="Ruiz-Argueso T."/>
        </authorList>
    </citation>
    <scope>NUCLEOTIDE SEQUENCE [LARGE SCALE GENOMIC DNA]</scope>
    <source>
        <strain evidence="2 3">PAC68</strain>
    </source>
</reference>
<proteinExistence type="predicted"/>
<evidence type="ECO:0000256" key="1">
    <source>
        <dbReference type="SAM" id="SignalP"/>
    </source>
</evidence>
<dbReference type="STRING" id="280332.CQ12_30880"/>
<keyword evidence="1" id="KW-0732">Signal</keyword>
<organism evidence="2 3">
    <name type="scientific">Bradyrhizobium jicamae</name>
    <dbReference type="NCBI Taxonomy" id="280332"/>
    <lineage>
        <taxon>Bacteria</taxon>
        <taxon>Pseudomonadati</taxon>
        <taxon>Pseudomonadota</taxon>
        <taxon>Alphaproteobacteria</taxon>
        <taxon>Hyphomicrobiales</taxon>
        <taxon>Nitrobacteraceae</taxon>
        <taxon>Bradyrhizobium</taxon>
    </lineage>
</organism>
<evidence type="ECO:0000313" key="2">
    <source>
        <dbReference type="EMBL" id="KRQ93901.1"/>
    </source>
</evidence>